<accession>A0A8H5X3P6</accession>
<gene>
    <name evidence="2" type="ORF">FDENT_7793</name>
</gene>
<comment type="caution">
    <text evidence="2">The sequence shown here is derived from an EMBL/GenBank/DDBJ whole genome shotgun (WGS) entry which is preliminary data.</text>
</comment>
<evidence type="ECO:0000313" key="3">
    <source>
        <dbReference type="Proteomes" id="UP000562682"/>
    </source>
</evidence>
<evidence type="ECO:0000313" key="2">
    <source>
        <dbReference type="EMBL" id="KAF5682096.1"/>
    </source>
</evidence>
<name>A0A8H5X3P6_9HYPO</name>
<keyword evidence="3" id="KW-1185">Reference proteome</keyword>
<feature type="region of interest" description="Disordered" evidence="1">
    <location>
        <begin position="70"/>
        <end position="147"/>
    </location>
</feature>
<dbReference type="Proteomes" id="UP000562682">
    <property type="component" value="Unassembled WGS sequence"/>
</dbReference>
<proteinExistence type="predicted"/>
<dbReference type="EMBL" id="JAAOAK010000225">
    <property type="protein sequence ID" value="KAF5682096.1"/>
    <property type="molecule type" value="Genomic_DNA"/>
</dbReference>
<evidence type="ECO:0000256" key="1">
    <source>
        <dbReference type="SAM" id="MobiDB-lite"/>
    </source>
</evidence>
<dbReference type="AlphaFoldDB" id="A0A8H5X3P6"/>
<organism evidence="2 3">
    <name type="scientific">Fusarium denticulatum</name>
    <dbReference type="NCBI Taxonomy" id="48507"/>
    <lineage>
        <taxon>Eukaryota</taxon>
        <taxon>Fungi</taxon>
        <taxon>Dikarya</taxon>
        <taxon>Ascomycota</taxon>
        <taxon>Pezizomycotina</taxon>
        <taxon>Sordariomycetes</taxon>
        <taxon>Hypocreomycetidae</taxon>
        <taxon>Hypocreales</taxon>
        <taxon>Nectriaceae</taxon>
        <taxon>Fusarium</taxon>
        <taxon>Fusarium fujikuroi species complex</taxon>
    </lineage>
</organism>
<sequence length="147" mass="16278">MDNDAMCAFTKITFQGDLLINLPHYDPMEALKAAMSVVKDMDIRMLNKPHGSNSSARGIHFALPVSAVRENDSKASHVPPIDMQQDKNQENVVSPPLKPRPVGVKGTKRTRPEDDGDEQRSPKRPDLQGFTGWFPWSSASPEPRSGN</sequence>
<reference evidence="2 3" key="1">
    <citation type="submission" date="2020-05" db="EMBL/GenBank/DDBJ databases">
        <title>Identification and distribution of gene clusters putatively required for synthesis of sphingolipid metabolism inhibitors in phylogenetically diverse species of the filamentous fungus Fusarium.</title>
        <authorList>
            <person name="Kim H.-S."/>
            <person name="Busman M."/>
            <person name="Brown D.W."/>
            <person name="Divon H."/>
            <person name="Uhlig S."/>
            <person name="Proctor R.H."/>
        </authorList>
    </citation>
    <scope>NUCLEOTIDE SEQUENCE [LARGE SCALE GENOMIC DNA]</scope>
    <source>
        <strain evidence="2 3">NRRL 25311</strain>
    </source>
</reference>
<feature type="compositionally biased region" description="Basic and acidic residues" evidence="1">
    <location>
        <begin position="110"/>
        <end position="126"/>
    </location>
</feature>
<protein>
    <submittedName>
        <fullName evidence="2">Uncharacterized protein</fullName>
    </submittedName>
</protein>